<dbReference type="SUPFAM" id="SSF48371">
    <property type="entry name" value="ARM repeat"/>
    <property type="match status" value="1"/>
</dbReference>
<name>A0AAI8PM83_9ACTN</name>
<accession>A0AAI8PM83</accession>
<gene>
    <name evidence="1" type="ORF">DWG14_01935</name>
</gene>
<dbReference type="KEGG" id="sge:DWG14_01935"/>
<evidence type="ECO:0008006" key="3">
    <source>
        <dbReference type="Google" id="ProtNLM"/>
    </source>
</evidence>
<dbReference type="AlphaFoldDB" id="A0AAI8PM83"/>
<proteinExistence type="predicted"/>
<evidence type="ECO:0000313" key="2">
    <source>
        <dbReference type="Proteomes" id="UP000265765"/>
    </source>
</evidence>
<organism evidence="1 2">
    <name type="scientific">Streptomyces griseorubiginosus</name>
    <dbReference type="NCBI Taxonomy" id="67304"/>
    <lineage>
        <taxon>Bacteria</taxon>
        <taxon>Bacillati</taxon>
        <taxon>Actinomycetota</taxon>
        <taxon>Actinomycetes</taxon>
        <taxon>Kitasatosporales</taxon>
        <taxon>Streptomycetaceae</taxon>
        <taxon>Streptomyces</taxon>
    </lineage>
</organism>
<dbReference type="EMBL" id="CP032427">
    <property type="protein sequence ID" value="AYC37717.1"/>
    <property type="molecule type" value="Genomic_DNA"/>
</dbReference>
<dbReference type="Gene3D" id="1.25.10.10">
    <property type="entry name" value="Leucine-rich Repeat Variant"/>
    <property type="match status" value="2"/>
</dbReference>
<evidence type="ECO:0000313" key="1">
    <source>
        <dbReference type="EMBL" id="AYC37717.1"/>
    </source>
</evidence>
<reference evidence="1 2" key="1">
    <citation type="submission" date="2018-09" db="EMBL/GenBank/DDBJ databases">
        <title>Production of Trimethoprim by Streptomyces sp. 3E-1.</title>
        <authorList>
            <person name="Kang H.J."/>
            <person name="Kim S.B."/>
        </authorList>
    </citation>
    <scope>NUCLEOTIDE SEQUENCE [LARGE SCALE GENOMIC DNA]</scope>
    <source>
        <strain evidence="1 2">3E-1</strain>
    </source>
</reference>
<dbReference type="InterPro" id="IPR011989">
    <property type="entry name" value="ARM-like"/>
</dbReference>
<dbReference type="Proteomes" id="UP000265765">
    <property type="component" value="Chromosome"/>
</dbReference>
<sequence length="670" mass="74369">MMRIMGGNDELTELLGRAGLEVVGERGVEEVLPASVAWRHVARWQTEPTVAVADDRPDPVAELNIQWHRLASEAGMLSGDGVFLIAVSGTGEGSWTRVRLGDDWDLAGVLGPRPGQPEFLTLSPDGDALVGATTEEYAVWLVAVDRLRERREAAARTAAEETPEDRAATWERLFQGPKPTENVLDAWANGLSLNPATPEELWPRLADRSGYGMYRALPTDVVDALLTHPDWNRRSRVAQHQPNITPEQWARTILTERDERHRRLMTMVAADRWAELPEDACRTLATDPSPRVRSEAARLKGLPASLAVALAADPDGGVRAVACRPAWPHLDAPARAALLADSHDTVRTRALLLHHQEHPMTREVFETLKSQREALEGCFLEPGLAAHLARHGDAAERRALAGNPRLSQDLVALLGEDPDDGVRFAVSTRADLTEEQRAVIRYDFDPGIRYRTLDWVEALHDDPDAMLRLAASSHPLVRRSVARARHLPPEAVERLARDEDRVVQLFLAESCDDAPAEMLLRVWRWWDGSLTVPDRPRSHPNFPREDLLRYADDPSPRMRRLALDDPRSTADLVERFSRDPSEEVRHRAAFDPRLSAVAAARLLEDPHEHVRDAAARHPRLPARLLAQLLRSGGVETAARNPALPVEVMRRMVDAFSPVGPAEAASGEVVG</sequence>
<dbReference type="InterPro" id="IPR016024">
    <property type="entry name" value="ARM-type_fold"/>
</dbReference>
<protein>
    <recommendedName>
        <fullName evidence="3">PE-PGRS family protein</fullName>
    </recommendedName>
</protein>